<dbReference type="OrthoDB" id="9801445at2"/>
<dbReference type="PANTHER" id="PTHR35005:SF1">
    <property type="entry name" value="2-AMINO-5-FORMYLAMINO-6-RIBOSYLAMINOPYRIMIDIN-4(3H)-ONE 5'-MONOPHOSPHATE DEFORMYLASE"/>
    <property type="match status" value="1"/>
</dbReference>
<dbReference type="GO" id="GO:0047789">
    <property type="term" value="F:creatininase activity"/>
    <property type="evidence" value="ECO:0007669"/>
    <property type="project" value="UniProtKB-EC"/>
</dbReference>
<dbReference type="Pfam" id="PF02633">
    <property type="entry name" value="Creatininase"/>
    <property type="match status" value="1"/>
</dbReference>
<dbReference type="GO" id="GO:0016811">
    <property type="term" value="F:hydrolase activity, acting on carbon-nitrogen (but not peptide) bonds, in linear amides"/>
    <property type="evidence" value="ECO:0007669"/>
    <property type="project" value="TreeGrafter"/>
</dbReference>
<dbReference type="InterPro" id="IPR024087">
    <property type="entry name" value="Creatininase-like_sf"/>
</dbReference>
<keyword evidence="3 6" id="KW-0378">Hydrolase</keyword>
<evidence type="ECO:0000256" key="2">
    <source>
        <dbReference type="ARBA" id="ARBA00022723"/>
    </source>
</evidence>
<proteinExistence type="inferred from homology"/>
<evidence type="ECO:0000256" key="3">
    <source>
        <dbReference type="ARBA" id="ARBA00022801"/>
    </source>
</evidence>
<keyword evidence="7" id="KW-1185">Reference proteome</keyword>
<gene>
    <name evidence="6" type="primary">crnA</name>
    <name evidence="6" type="ORF">Ldro_1737</name>
</gene>
<accession>A0A0W0SXN5</accession>
<dbReference type="AlphaFoldDB" id="A0A0W0SXN5"/>
<dbReference type="Proteomes" id="UP000054736">
    <property type="component" value="Unassembled WGS sequence"/>
</dbReference>
<keyword evidence="2" id="KW-0479">Metal-binding</keyword>
<comment type="cofactor">
    <cofactor evidence="1">
        <name>Zn(2+)</name>
        <dbReference type="ChEBI" id="CHEBI:29105"/>
    </cofactor>
</comment>
<dbReference type="Gene3D" id="3.40.50.10310">
    <property type="entry name" value="Creatininase"/>
    <property type="match status" value="1"/>
</dbReference>
<sequence>MKSGIRMAEVSWPVIEQAFIANLPIIIPLGAGCKEHGLHLPMNTDLILAEYLAAWVIDHYPVLVAPTVPYNFFPSFSEYPGSATLSYEVSVNFFVDLCGSWYQQGAKQFYVLNTGISTNKVLSEASKRLESSGIPLNFCDFSELHNHPEIKRITEQKRGTHADEIETSIMLYIKPEVVDLTKAKPEENADFPGPLTRDVKARTKTISLTGARGNPTLATREKGKIAMGVLLELLKKELSHLF</sequence>
<protein>
    <submittedName>
        <fullName evidence="6">Creatinine amidohydrolase</fullName>
        <ecNumber evidence="6">3.5.2.10</ecNumber>
    </submittedName>
</protein>
<evidence type="ECO:0000313" key="6">
    <source>
        <dbReference type="EMBL" id="KTC88118.1"/>
    </source>
</evidence>
<dbReference type="PANTHER" id="PTHR35005">
    <property type="entry name" value="3-DEHYDRO-SCYLLO-INOSOSE HYDROLASE"/>
    <property type="match status" value="1"/>
</dbReference>
<reference evidence="6 7" key="1">
    <citation type="submission" date="2015-11" db="EMBL/GenBank/DDBJ databases">
        <title>Genomic analysis of 38 Legionella species identifies large and diverse effector repertoires.</title>
        <authorList>
            <person name="Burstein D."/>
            <person name="Amaro F."/>
            <person name="Zusman T."/>
            <person name="Lifshitz Z."/>
            <person name="Cohen O."/>
            <person name="Gilbert J.A."/>
            <person name="Pupko T."/>
            <person name="Shuman H.A."/>
            <person name="Segal G."/>
        </authorList>
    </citation>
    <scope>NUCLEOTIDE SEQUENCE [LARGE SCALE GENOMIC DNA]</scope>
    <source>
        <strain evidence="6 7">ATCC 700990</strain>
    </source>
</reference>
<evidence type="ECO:0000313" key="7">
    <source>
        <dbReference type="Proteomes" id="UP000054736"/>
    </source>
</evidence>
<name>A0A0W0SXN5_9GAMM</name>
<dbReference type="PROSITE" id="PS51257">
    <property type="entry name" value="PROKAR_LIPOPROTEIN"/>
    <property type="match status" value="1"/>
</dbReference>
<comment type="similarity">
    <text evidence="5">Belongs to the creatininase superfamily.</text>
</comment>
<dbReference type="GO" id="GO:0046872">
    <property type="term" value="F:metal ion binding"/>
    <property type="evidence" value="ECO:0007669"/>
    <property type="project" value="UniProtKB-KW"/>
</dbReference>
<evidence type="ECO:0000256" key="4">
    <source>
        <dbReference type="ARBA" id="ARBA00022833"/>
    </source>
</evidence>
<dbReference type="STRING" id="1212489.Ldro_1737"/>
<dbReference type="EMBL" id="LNXY01000020">
    <property type="protein sequence ID" value="KTC88118.1"/>
    <property type="molecule type" value="Genomic_DNA"/>
</dbReference>
<dbReference type="RefSeq" id="WP_058496009.1">
    <property type="nucleotide sequence ID" value="NZ_CAAAIU010000013.1"/>
</dbReference>
<organism evidence="6 7">
    <name type="scientific">Legionella drozanskii LLAP-1</name>
    <dbReference type="NCBI Taxonomy" id="1212489"/>
    <lineage>
        <taxon>Bacteria</taxon>
        <taxon>Pseudomonadati</taxon>
        <taxon>Pseudomonadota</taxon>
        <taxon>Gammaproteobacteria</taxon>
        <taxon>Legionellales</taxon>
        <taxon>Legionellaceae</taxon>
        <taxon>Legionella</taxon>
    </lineage>
</organism>
<dbReference type="PATRIC" id="fig|1212489.4.peg.1839"/>
<evidence type="ECO:0000256" key="5">
    <source>
        <dbReference type="ARBA" id="ARBA00024029"/>
    </source>
</evidence>
<dbReference type="SUPFAM" id="SSF102215">
    <property type="entry name" value="Creatininase"/>
    <property type="match status" value="1"/>
</dbReference>
<keyword evidence="4" id="KW-0862">Zinc</keyword>
<evidence type="ECO:0000256" key="1">
    <source>
        <dbReference type="ARBA" id="ARBA00001947"/>
    </source>
</evidence>
<dbReference type="GO" id="GO:0009231">
    <property type="term" value="P:riboflavin biosynthetic process"/>
    <property type="evidence" value="ECO:0007669"/>
    <property type="project" value="TreeGrafter"/>
</dbReference>
<comment type="caution">
    <text evidence="6">The sequence shown here is derived from an EMBL/GenBank/DDBJ whole genome shotgun (WGS) entry which is preliminary data.</text>
</comment>
<dbReference type="EC" id="3.5.2.10" evidence="6"/>
<dbReference type="InterPro" id="IPR003785">
    <property type="entry name" value="Creatininase/forma_Hydrolase"/>
</dbReference>